<feature type="transmembrane region" description="Helical" evidence="1">
    <location>
        <begin position="39"/>
        <end position="58"/>
    </location>
</feature>
<dbReference type="PROSITE" id="PS51781">
    <property type="entry name" value="SH3B"/>
    <property type="match status" value="1"/>
</dbReference>
<evidence type="ECO:0000313" key="4">
    <source>
        <dbReference type="Proteomes" id="UP000444318"/>
    </source>
</evidence>
<evidence type="ECO:0000259" key="2">
    <source>
        <dbReference type="PROSITE" id="PS51781"/>
    </source>
</evidence>
<keyword evidence="1" id="KW-0472">Membrane</keyword>
<gene>
    <name evidence="3" type="ORF">GEV01_29300</name>
</gene>
<dbReference type="AlphaFoldDB" id="A0A843STZ1"/>
<keyword evidence="1" id="KW-1133">Transmembrane helix</keyword>
<feature type="domain" description="SH3b" evidence="2">
    <location>
        <begin position="107"/>
        <end position="181"/>
    </location>
</feature>
<name>A0A843STZ1_9BURK</name>
<sequence>METAKLYAAGAFAAGLVITLFLAAYLTPRQWWRRPNARALLISLAGAWGFGSLILYAAHARQDGRDDVPAVATTSAAQAAVPDRRAEARAITAAVAPRDAASASAAATSASLIAGHPFAVHRDLNLRAAAGVHAARLITVPAGAIVTPTGLRSGDWWQIKASVAGRESTGWVNSLWLRRSGE</sequence>
<comment type="caution">
    <text evidence="3">The sequence shown here is derived from an EMBL/GenBank/DDBJ whole genome shotgun (WGS) entry which is preliminary data.</text>
</comment>
<dbReference type="Pfam" id="PF08239">
    <property type="entry name" value="SH3_3"/>
    <property type="match status" value="1"/>
</dbReference>
<evidence type="ECO:0000313" key="3">
    <source>
        <dbReference type="EMBL" id="MQA23626.1"/>
    </source>
</evidence>
<organism evidence="3 4">
    <name type="scientific">Rugamonas rivuli</name>
    <dbReference type="NCBI Taxonomy" id="2743358"/>
    <lineage>
        <taxon>Bacteria</taxon>
        <taxon>Pseudomonadati</taxon>
        <taxon>Pseudomonadota</taxon>
        <taxon>Betaproteobacteria</taxon>
        <taxon>Burkholderiales</taxon>
        <taxon>Oxalobacteraceae</taxon>
        <taxon>Telluria group</taxon>
        <taxon>Rugamonas</taxon>
    </lineage>
</organism>
<keyword evidence="4" id="KW-1185">Reference proteome</keyword>
<dbReference type="Gene3D" id="2.30.30.40">
    <property type="entry name" value="SH3 Domains"/>
    <property type="match status" value="1"/>
</dbReference>
<keyword evidence="1" id="KW-0812">Transmembrane</keyword>
<feature type="transmembrane region" description="Helical" evidence="1">
    <location>
        <begin position="6"/>
        <end position="27"/>
    </location>
</feature>
<proteinExistence type="predicted"/>
<dbReference type="InterPro" id="IPR003646">
    <property type="entry name" value="SH3-like_bac-type"/>
</dbReference>
<protein>
    <submittedName>
        <fullName evidence="3">SH3 domain-containing protein</fullName>
    </submittedName>
</protein>
<dbReference type="RefSeq" id="WP_152809754.1">
    <property type="nucleotide sequence ID" value="NZ_WHUF01000012.1"/>
</dbReference>
<dbReference type="EMBL" id="WHUF01000012">
    <property type="protein sequence ID" value="MQA23626.1"/>
    <property type="molecule type" value="Genomic_DNA"/>
</dbReference>
<accession>A0A843STZ1</accession>
<reference evidence="3 4" key="1">
    <citation type="submission" date="2019-10" db="EMBL/GenBank/DDBJ databases">
        <title>Two novel species isolated from a subtropical stream in China.</title>
        <authorList>
            <person name="Lu H."/>
        </authorList>
    </citation>
    <scope>NUCLEOTIDE SEQUENCE [LARGE SCALE GENOMIC DNA]</scope>
    <source>
        <strain evidence="3 4">FT103W</strain>
    </source>
</reference>
<evidence type="ECO:0000256" key="1">
    <source>
        <dbReference type="SAM" id="Phobius"/>
    </source>
</evidence>
<dbReference type="Proteomes" id="UP000444318">
    <property type="component" value="Unassembled WGS sequence"/>
</dbReference>